<dbReference type="GO" id="GO:0004888">
    <property type="term" value="F:transmembrane signaling receptor activity"/>
    <property type="evidence" value="ECO:0007669"/>
    <property type="project" value="InterPro"/>
</dbReference>
<feature type="domain" description="PAC" evidence="4">
    <location>
        <begin position="499"/>
        <end position="551"/>
    </location>
</feature>
<comment type="caution">
    <text evidence="5">The sequence shown here is derived from an EMBL/GenBank/DDBJ whole genome shotgun (WGS) entry which is preliminary data.</text>
</comment>
<feature type="domain" description="PAS" evidence="3">
    <location>
        <begin position="322"/>
        <end position="374"/>
    </location>
</feature>
<dbReference type="SMART" id="SM00091">
    <property type="entry name" value="PAS"/>
    <property type="match status" value="5"/>
</dbReference>
<feature type="domain" description="PAC" evidence="4">
    <location>
        <begin position="255"/>
        <end position="307"/>
    </location>
</feature>
<evidence type="ECO:0000259" key="3">
    <source>
        <dbReference type="PROSITE" id="PS50112"/>
    </source>
</evidence>
<dbReference type="RefSeq" id="WP_310372340.1">
    <property type="nucleotide sequence ID" value="NZ_JAVDYB010000001.1"/>
</dbReference>
<accession>A0AAE4CCC7</accession>
<dbReference type="AlphaFoldDB" id="A0AAE4CCC7"/>
<dbReference type="Gene3D" id="1.10.287.950">
    <property type="entry name" value="Methyl-accepting chemotaxis protein"/>
    <property type="match status" value="1"/>
</dbReference>
<dbReference type="PROSITE" id="PS50112">
    <property type="entry name" value="PAS"/>
    <property type="match status" value="5"/>
</dbReference>
<feature type="domain" description="PAC" evidence="4">
    <location>
        <begin position="741"/>
        <end position="795"/>
    </location>
</feature>
<dbReference type="Proteomes" id="UP001183643">
    <property type="component" value="Unassembled WGS sequence"/>
</dbReference>
<dbReference type="GO" id="GO:0016020">
    <property type="term" value="C:membrane"/>
    <property type="evidence" value="ECO:0007669"/>
    <property type="project" value="InterPro"/>
</dbReference>
<keyword evidence="6" id="KW-1185">Reference proteome</keyword>
<dbReference type="PROSITE" id="PS50113">
    <property type="entry name" value="PAC"/>
    <property type="match status" value="5"/>
</dbReference>
<feature type="domain" description="PAS" evidence="3">
    <location>
        <begin position="562"/>
        <end position="592"/>
    </location>
</feature>
<dbReference type="InterPro" id="IPR001610">
    <property type="entry name" value="PAC"/>
</dbReference>
<evidence type="ECO:0000259" key="4">
    <source>
        <dbReference type="PROSITE" id="PS50113"/>
    </source>
</evidence>
<feature type="domain" description="PAC" evidence="4">
    <location>
        <begin position="621"/>
        <end position="673"/>
    </location>
</feature>
<dbReference type="InterPro" id="IPR050903">
    <property type="entry name" value="Bact_Chemotaxis_MeTrfase"/>
</dbReference>
<protein>
    <submittedName>
        <fullName evidence="5">Methyl-accepting chemotaxis protein</fullName>
    </submittedName>
</protein>
<dbReference type="SMART" id="SM00086">
    <property type="entry name" value="PAC"/>
    <property type="match status" value="5"/>
</dbReference>
<dbReference type="GO" id="GO:0007165">
    <property type="term" value="P:signal transduction"/>
    <property type="evidence" value="ECO:0007669"/>
    <property type="project" value="UniProtKB-KW"/>
</dbReference>
<feature type="domain" description="PAS" evidence="3">
    <location>
        <begin position="440"/>
        <end position="470"/>
    </location>
</feature>
<reference evidence="5" key="1">
    <citation type="submission" date="2023-07" db="EMBL/GenBank/DDBJ databases">
        <title>Sequencing the genomes of 1000 actinobacteria strains.</title>
        <authorList>
            <person name="Klenk H.-P."/>
        </authorList>
    </citation>
    <scope>NUCLEOTIDE SEQUENCE</scope>
    <source>
        <strain evidence="5">DSM 44707</strain>
    </source>
</reference>
<dbReference type="PANTHER" id="PTHR24422:SF10">
    <property type="entry name" value="CHEMOTAXIS PROTEIN METHYLTRANSFERASE 2"/>
    <property type="match status" value="1"/>
</dbReference>
<dbReference type="Pfam" id="PF08447">
    <property type="entry name" value="PAS_3"/>
    <property type="match status" value="4"/>
</dbReference>
<evidence type="ECO:0000259" key="2">
    <source>
        <dbReference type="PROSITE" id="PS50111"/>
    </source>
</evidence>
<organism evidence="5 6">
    <name type="scientific">Catenuloplanes atrovinosus</name>
    <dbReference type="NCBI Taxonomy" id="137266"/>
    <lineage>
        <taxon>Bacteria</taxon>
        <taxon>Bacillati</taxon>
        <taxon>Actinomycetota</taxon>
        <taxon>Actinomycetes</taxon>
        <taxon>Micromonosporales</taxon>
        <taxon>Micromonosporaceae</taxon>
        <taxon>Catenuloplanes</taxon>
    </lineage>
</organism>
<dbReference type="InterPro" id="IPR004089">
    <property type="entry name" value="MCPsignal_dom"/>
</dbReference>
<dbReference type="PANTHER" id="PTHR24422">
    <property type="entry name" value="CHEMOTAXIS PROTEIN METHYLTRANSFERASE"/>
    <property type="match status" value="1"/>
</dbReference>
<dbReference type="SUPFAM" id="SSF55785">
    <property type="entry name" value="PYP-like sensor domain (PAS domain)"/>
    <property type="match status" value="6"/>
</dbReference>
<dbReference type="CDD" id="cd11386">
    <property type="entry name" value="MCP_signal"/>
    <property type="match status" value="1"/>
</dbReference>
<evidence type="ECO:0000313" key="5">
    <source>
        <dbReference type="EMBL" id="MDR7279043.1"/>
    </source>
</evidence>
<feature type="domain" description="Methyl-accepting transducer" evidence="2">
    <location>
        <begin position="799"/>
        <end position="990"/>
    </location>
</feature>
<gene>
    <name evidence="5" type="ORF">J2S41_005821</name>
</gene>
<feature type="domain" description="PAC" evidence="4">
    <location>
        <begin position="377"/>
        <end position="429"/>
    </location>
</feature>
<dbReference type="Pfam" id="PF08448">
    <property type="entry name" value="PAS_4"/>
    <property type="match status" value="1"/>
</dbReference>
<dbReference type="NCBIfam" id="TIGR00229">
    <property type="entry name" value="sensory_box"/>
    <property type="match status" value="5"/>
</dbReference>
<name>A0AAE4CCC7_9ACTN</name>
<sequence length="995" mass="109851">MADAGSLINAESGEMLEGAALRLLLQERLVLTLHAKSGSILAVNQRVLEIAGMPINKVVGIKLEHLWKMPGPLVDRLLEAAAHGEFIEQVTSISDGNGRQRWLRLNCGPVQPTVRAAVPAKAPAKAATSAAAAAAAAKEAATASSASAAGAAPAAVPAEAKTSDTVLVTAYDITEDRRQIGELKGKYAAIDRAQAVIEFDLTGTVLHANDNFLSLTGYSLGELVGKQHRVLCEPSFAEGPEYDKFWDRLRAGEFESGEYKRVGKGGREIWIRATYNPIFDLDGRPFKVVKYALDVTDQKLRTAEFEGKVNAISRAQATIEFDLSGAILDANANFLNTVGYELSEVVGQHHRMFVEDEEARSAAYRNFWQALARGEFESGEFRRVGKGGKEVWLRATYNPIFDLNGRPFKVVKYAIDVTAEKIHNAEFEGKVNAIDRSQAVIEFDLKGNILRANQLFQETMGYAESEIVGKHHRMFVDSSTSTSGEYREFWQRLGRGEFETGEYKRVAKGGREVWLQASYNPIYDLSGHPFKVVKYATDITDQRTRNTEFEGKVNAISRAQAVIEFDLQGRVLNANQNFLDLLGYSLDEVRGKHHRMFVDESEGKSSEYAAFWEKLSRGDFDAGEYRRRTKGGRDVYIQATYNPIFDLDGRPYKIVKYAVDVTEAKVRNAEFVSKDRAIHRAQAVIEFDLEGNILSANENFQRAVGYSLRELVGQHHSMLCDSDYITSAEYRDFWLRLRKGEYLAGRFHRVGKYGRNVWIQASYNPIFDMRGDPVKVVKYAHDVTEQVELEQRLTTKTRDMASSIKALARSIDEIVANAQQASGLAGETQSNAEQGFEELRKSIEAIDLIEKSSDQIAAIVKVISEIASQTNLLAFNASIEAARAGEHGVGFSVVAGEVRKLAERSSDAAREISNLIHESAARVGQGSQVSHRAQAAFADILKSVASTGESIRRIVDSTQKQQTASVQVSKLINELTGTGAQDGAPEQQLETAGSA</sequence>
<dbReference type="PRINTS" id="PR00260">
    <property type="entry name" value="CHEMTRNSDUCR"/>
</dbReference>
<dbReference type="InterPro" id="IPR013656">
    <property type="entry name" value="PAS_4"/>
</dbReference>
<dbReference type="EMBL" id="JAVDYB010000001">
    <property type="protein sequence ID" value="MDR7279043.1"/>
    <property type="molecule type" value="Genomic_DNA"/>
</dbReference>
<dbReference type="SUPFAM" id="SSF58104">
    <property type="entry name" value="Methyl-accepting chemotaxis protein (MCP) signaling domain"/>
    <property type="match status" value="1"/>
</dbReference>
<evidence type="ECO:0000313" key="6">
    <source>
        <dbReference type="Proteomes" id="UP001183643"/>
    </source>
</evidence>
<dbReference type="SMART" id="SM00283">
    <property type="entry name" value="MA"/>
    <property type="match status" value="1"/>
</dbReference>
<evidence type="ECO:0000256" key="1">
    <source>
        <dbReference type="PROSITE-ProRule" id="PRU00284"/>
    </source>
</evidence>
<dbReference type="InterPro" id="IPR000700">
    <property type="entry name" value="PAS-assoc_C"/>
</dbReference>
<dbReference type="InterPro" id="IPR035965">
    <property type="entry name" value="PAS-like_dom_sf"/>
</dbReference>
<feature type="domain" description="PAS" evidence="3">
    <location>
        <begin position="684"/>
        <end position="714"/>
    </location>
</feature>
<dbReference type="CDD" id="cd00130">
    <property type="entry name" value="PAS"/>
    <property type="match status" value="5"/>
</dbReference>
<keyword evidence="1" id="KW-0807">Transducer</keyword>
<dbReference type="InterPro" id="IPR013655">
    <property type="entry name" value="PAS_fold_3"/>
</dbReference>
<dbReference type="Gene3D" id="3.30.450.20">
    <property type="entry name" value="PAS domain"/>
    <property type="match status" value="5"/>
</dbReference>
<dbReference type="PROSITE" id="PS50111">
    <property type="entry name" value="CHEMOTAXIS_TRANSDUC_2"/>
    <property type="match status" value="1"/>
</dbReference>
<dbReference type="GO" id="GO:0006935">
    <property type="term" value="P:chemotaxis"/>
    <property type="evidence" value="ECO:0007669"/>
    <property type="project" value="InterPro"/>
</dbReference>
<dbReference type="InterPro" id="IPR000014">
    <property type="entry name" value="PAS"/>
</dbReference>
<dbReference type="Pfam" id="PF00015">
    <property type="entry name" value="MCPsignal"/>
    <property type="match status" value="1"/>
</dbReference>
<dbReference type="InterPro" id="IPR004090">
    <property type="entry name" value="Chemotax_Me-accpt_rcpt"/>
</dbReference>
<proteinExistence type="predicted"/>
<dbReference type="Pfam" id="PF13426">
    <property type="entry name" value="PAS_9"/>
    <property type="match status" value="1"/>
</dbReference>
<feature type="domain" description="PAS" evidence="3">
    <location>
        <begin position="196"/>
        <end position="227"/>
    </location>
</feature>